<dbReference type="OrthoDB" id="9773856at2"/>
<accession>A0A2T0VXQ8</accession>
<keyword evidence="3" id="KW-0540">Nuclease</keyword>
<dbReference type="EMBL" id="PVTP01000007">
    <property type="protein sequence ID" value="PRY76905.1"/>
    <property type="molecule type" value="Genomic_DNA"/>
</dbReference>
<keyword evidence="4" id="KW-1185">Reference proteome</keyword>
<protein>
    <submittedName>
        <fullName evidence="3">DNA repair exonuclease SbcCD nuclease subunit</fullName>
    </submittedName>
</protein>
<evidence type="ECO:0000256" key="1">
    <source>
        <dbReference type="ARBA" id="ARBA00022801"/>
    </source>
</evidence>
<dbReference type="InterPro" id="IPR050535">
    <property type="entry name" value="DNA_Repair-Maintenance_Comp"/>
</dbReference>
<dbReference type="InterPro" id="IPR014576">
    <property type="entry name" value="Pesterase_YhaO"/>
</dbReference>
<dbReference type="PANTHER" id="PTHR30337:SF7">
    <property type="entry name" value="PHOSPHOESTERASE"/>
    <property type="match status" value="1"/>
</dbReference>
<dbReference type="GO" id="GO:0004527">
    <property type="term" value="F:exonuclease activity"/>
    <property type="evidence" value="ECO:0007669"/>
    <property type="project" value="UniProtKB-KW"/>
</dbReference>
<comment type="caution">
    <text evidence="3">The sequence shown here is derived from an EMBL/GenBank/DDBJ whole genome shotgun (WGS) entry which is preliminary data.</text>
</comment>
<dbReference type="CDD" id="cd00840">
    <property type="entry name" value="MPP_Mre11_N"/>
    <property type="match status" value="1"/>
</dbReference>
<proteinExistence type="predicted"/>
<keyword evidence="3" id="KW-0269">Exonuclease</keyword>
<evidence type="ECO:0000259" key="2">
    <source>
        <dbReference type="Pfam" id="PF00149"/>
    </source>
</evidence>
<keyword evidence="1" id="KW-0378">Hydrolase</keyword>
<dbReference type="SUPFAM" id="SSF56300">
    <property type="entry name" value="Metallo-dependent phosphatases"/>
    <property type="match status" value="1"/>
</dbReference>
<dbReference type="Pfam" id="PF00149">
    <property type="entry name" value="Metallophos"/>
    <property type="match status" value="1"/>
</dbReference>
<dbReference type="PANTHER" id="PTHR30337">
    <property type="entry name" value="COMPONENT OF ATP-DEPENDENT DSDNA EXONUCLEASE"/>
    <property type="match status" value="1"/>
</dbReference>
<name>A0A2T0VXQ8_9RHOB</name>
<dbReference type="PIRSF" id="PIRSF033091">
    <property type="entry name" value="Pesterase_YhaO"/>
    <property type="match status" value="1"/>
</dbReference>
<dbReference type="RefSeq" id="WP_106358075.1">
    <property type="nucleotide sequence ID" value="NZ_PVTP01000007.1"/>
</dbReference>
<feature type="domain" description="Calcineurin-like phosphoesterase" evidence="2">
    <location>
        <begin position="2"/>
        <end position="196"/>
    </location>
</feature>
<gene>
    <name evidence="3" type="ORF">CLV80_10782</name>
</gene>
<dbReference type="Gene3D" id="3.60.21.10">
    <property type="match status" value="1"/>
</dbReference>
<organism evidence="3 4">
    <name type="scientific">Yoonia maritima</name>
    <dbReference type="NCBI Taxonomy" id="1435347"/>
    <lineage>
        <taxon>Bacteria</taxon>
        <taxon>Pseudomonadati</taxon>
        <taxon>Pseudomonadota</taxon>
        <taxon>Alphaproteobacteria</taxon>
        <taxon>Rhodobacterales</taxon>
        <taxon>Paracoccaceae</taxon>
        <taxon>Yoonia</taxon>
    </lineage>
</organism>
<dbReference type="InterPro" id="IPR004843">
    <property type="entry name" value="Calcineurin-like_PHP"/>
</dbReference>
<evidence type="ECO:0000313" key="4">
    <source>
        <dbReference type="Proteomes" id="UP000238007"/>
    </source>
</evidence>
<dbReference type="AlphaFoldDB" id="A0A2T0VXQ8"/>
<sequence length="410" mass="44709">MIRILHTADLHLDSPLKSLALRDETMRDIVQTATRSAFIRIVDTALSERVAALLIAGDLFDGSARSAKTAAFLVTQLDRLADADIPVFYIKGNHDAENPITGEVALPANVHVFDGRGGKVQLPETNIWVHGVSFSGRHAPDSLLDKFNAPIADAINIGMLHTSLAGAAGHDTYAPCSEADLQGMGFDYWALGHIHKRRVYGSTPWIVMPGIPQGRDIGESGPQSATMLHIDGREITLSEVPTSAVTFISHSIDISTSDTNDMLRDVLRQTLRDLGQATDETAILRLFFTGQPKRHWQILRDRGVWEETARELARETGKLWIDKVSFDLQRPISSETNNATDELGQIMDGIRGEPGFSTEMTGMVDAMLSELPAHLRADMLPDQDALTTLAADLADRGAAQMIALMKGATD</sequence>
<evidence type="ECO:0000313" key="3">
    <source>
        <dbReference type="EMBL" id="PRY76905.1"/>
    </source>
</evidence>
<dbReference type="InterPro" id="IPR029052">
    <property type="entry name" value="Metallo-depent_PP-like"/>
</dbReference>
<dbReference type="Proteomes" id="UP000238007">
    <property type="component" value="Unassembled WGS sequence"/>
</dbReference>
<reference evidence="3 4" key="1">
    <citation type="submission" date="2018-03" db="EMBL/GenBank/DDBJ databases">
        <title>Genomic Encyclopedia of Archaeal and Bacterial Type Strains, Phase II (KMG-II): from individual species to whole genera.</title>
        <authorList>
            <person name="Goeker M."/>
        </authorList>
    </citation>
    <scope>NUCLEOTIDE SEQUENCE [LARGE SCALE GENOMIC DNA]</scope>
    <source>
        <strain evidence="3 4">DSM 101533</strain>
    </source>
</reference>
<dbReference type="InterPro" id="IPR041796">
    <property type="entry name" value="Mre11_N"/>
</dbReference>